<reference evidence="1" key="2">
    <citation type="submission" date="2025-08" db="UniProtKB">
        <authorList>
            <consortium name="Ensembl"/>
        </authorList>
    </citation>
    <scope>IDENTIFICATION</scope>
</reference>
<evidence type="ECO:0000313" key="1">
    <source>
        <dbReference type="Ensembl" id="ENSPANP00000056816.1"/>
    </source>
</evidence>
<reference evidence="1 2" key="1">
    <citation type="submission" date="2012-03" db="EMBL/GenBank/DDBJ databases">
        <title>Whole Genome Assembly of Papio anubis.</title>
        <authorList>
            <person name="Liu Y.L."/>
            <person name="Abraham K.A."/>
            <person name="Akbar H.A."/>
            <person name="Ali S.A."/>
            <person name="Anosike U.A."/>
            <person name="Aqrawi P.A."/>
            <person name="Arias F.A."/>
            <person name="Attaway T.A."/>
            <person name="Awwad R.A."/>
            <person name="Babu C.B."/>
            <person name="Bandaranaike D.B."/>
            <person name="Battles P.B."/>
            <person name="Bell A.B."/>
            <person name="Beltran B.B."/>
            <person name="Berhane-Mersha D.B."/>
            <person name="Bess C.B."/>
            <person name="Bickham C.B."/>
            <person name="Bolden T.B."/>
            <person name="Carter K.C."/>
            <person name="Chau D.C."/>
            <person name="Chavez A.C."/>
            <person name="Clerc-Blankenburg K.C."/>
            <person name="Coyle M.C."/>
            <person name="Dao M.D."/>
            <person name="Davila M.L.D."/>
            <person name="Davy-Carroll L.D."/>
            <person name="Denson S.D."/>
            <person name="Dinh H.D."/>
            <person name="Fernandez S.F."/>
            <person name="Fernando P.F."/>
            <person name="Forbes L.F."/>
            <person name="Francis C.F."/>
            <person name="Francisco L.F."/>
            <person name="Fu Q.F."/>
            <person name="Garcia-Iii R.G."/>
            <person name="Garrett T.G."/>
            <person name="Gross S.G."/>
            <person name="Gubbala S.G."/>
            <person name="Hirani K.H."/>
            <person name="Hogues M.H."/>
            <person name="Hollins B.H."/>
            <person name="Jackson L.J."/>
            <person name="Javaid M.J."/>
            <person name="Jhangiani S.J."/>
            <person name="Johnson A.J."/>
            <person name="Johnson B.J."/>
            <person name="Jones J.J."/>
            <person name="Joshi V.J."/>
            <person name="Kalu J.K."/>
            <person name="Khan N.K."/>
            <person name="Korchina V.K."/>
            <person name="Kovar C.K."/>
            <person name="Lago L.L."/>
            <person name="Lara F.L."/>
            <person name="Le T.-K.L."/>
            <person name="Lee S.L."/>
            <person name="Legall-Iii F.L."/>
            <person name="Lemon S.L."/>
            <person name="Liu J.L."/>
            <person name="Liu Y.-S.L."/>
            <person name="Liyanage D.L."/>
            <person name="Lopez J.L."/>
            <person name="Lorensuhewa L.L."/>
            <person name="Mata R.M."/>
            <person name="Mathew T.M."/>
            <person name="Mercado C.M."/>
            <person name="Mercado I.M."/>
            <person name="Morales K.M."/>
            <person name="Morgan M.M."/>
            <person name="Munidasa M.M."/>
            <person name="Ngo D.N."/>
            <person name="Nguyen L.N."/>
            <person name="Nguyen T.N."/>
            <person name="Nguyen N.N."/>
            <person name="Obregon M.O."/>
            <person name="Okwuonu G.O."/>
            <person name="Ongeri F.O."/>
            <person name="Onwere C.O."/>
            <person name="Osifeso I.O."/>
            <person name="Parra A.P."/>
            <person name="Patil S.P."/>
            <person name="Perez A.P."/>
            <person name="Perez Y.P."/>
            <person name="Pham C.P."/>
            <person name="Pu L.-L.P."/>
            <person name="Puazo M.P."/>
            <person name="Quiroz J.Q."/>
            <person name="Rouhana J.R."/>
            <person name="Ruiz M.R."/>
            <person name="Ruiz S.-J.R."/>
            <person name="Saada N.S."/>
            <person name="Santibanez J.S."/>
            <person name="Scheel M.S."/>
            <person name="Schneider B.S."/>
            <person name="Simmons D.S."/>
            <person name="Sisson I.S."/>
            <person name="Tang L.-Y.T."/>
            <person name="Thornton R.T."/>
            <person name="Tisius J.T."/>
            <person name="Toledanes G.T."/>
            <person name="Trejos Z.T."/>
            <person name="Usmani K.U."/>
            <person name="Varghese R.V."/>
            <person name="Vattathil S.V."/>
            <person name="Vee V.V."/>
            <person name="Walker D.W."/>
            <person name="Weissenberger G.W."/>
            <person name="White C.W."/>
            <person name="Williams A.W."/>
            <person name="Woodworth J.W."/>
            <person name="Wright R.W."/>
            <person name="Zhu Y.Z."/>
            <person name="Han Y.H."/>
            <person name="Newsham I.N."/>
            <person name="Nazareth L.N."/>
            <person name="Worley K.W."/>
            <person name="Muzny D.M."/>
            <person name="Rogers J.R."/>
            <person name="Gibbs R.G."/>
        </authorList>
    </citation>
    <scope>NUCLEOTIDE SEQUENCE [LARGE SCALE GENOMIC DNA]</scope>
</reference>
<dbReference type="GeneTree" id="ENSGT00940000161627"/>
<reference evidence="1" key="3">
    <citation type="submission" date="2025-09" db="UniProtKB">
        <authorList>
            <consortium name="Ensembl"/>
        </authorList>
    </citation>
    <scope>IDENTIFICATION</scope>
</reference>
<organism evidence="1 2">
    <name type="scientific">Papio anubis</name>
    <name type="common">Olive baboon</name>
    <dbReference type="NCBI Taxonomy" id="9555"/>
    <lineage>
        <taxon>Eukaryota</taxon>
        <taxon>Metazoa</taxon>
        <taxon>Chordata</taxon>
        <taxon>Craniata</taxon>
        <taxon>Vertebrata</taxon>
        <taxon>Euteleostomi</taxon>
        <taxon>Mammalia</taxon>
        <taxon>Eutheria</taxon>
        <taxon>Euarchontoglires</taxon>
        <taxon>Primates</taxon>
        <taxon>Haplorrhini</taxon>
        <taxon>Catarrhini</taxon>
        <taxon>Cercopithecidae</taxon>
        <taxon>Cercopithecinae</taxon>
        <taxon>Papio</taxon>
    </lineage>
</organism>
<dbReference type="AlphaFoldDB" id="A0A8I5R8P7"/>
<keyword evidence="2" id="KW-1185">Reference proteome</keyword>
<dbReference type="Ensembl" id="ENSPANT00000073526.1">
    <property type="protein sequence ID" value="ENSPANP00000056816.1"/>
    <property type="gene ID" value="ENSPANG00000049477.1"/>
</dbReference>
<protein>
    <submittedName>
        <fullName evidence="1">Uncharacterized protein</fullName>
    </submittedName>
</protein>
<dbReference type="Proteomes" id="UP000028761">
    <property type="component" value="Chromosome 16"/>
</dbReference>
<name>A0A8I5R8P7_PAPAN</name>
<evidence type="ECO:0000313" key="2">
    <source>
        <dbReference type="Proteomes" id="UP000028761"/>
    </source>
</evidence>
<dbReference type="PANTHER" id="PTHR46254">
    <property type="entry name" value="PROTEIN GVQW1-RELATED"/>
    <property type="match status" value="1"/>
</dbReference>
<accession>A0A8I5R8P7</accession>
<proteinExistence type="predicted"/>
<sequence>MQANKATLSNKYVASGYLSLTPEQWRSRNIFSCQMESRSVAQAGVQWCNLGSLQPLPSGFKRFFCLSLQSSWDYRCMPPHPANVLYF</sequence>